<evidence type="ECO:0000313" key="2">
    <source>
        <dbReference type="EMBL" id="KAJ5453672.1"/>
    </source>
</evidence>
<dbReference type="AlphaFoldDB" id="A0AAD6G3L8"/>
<dbReference type="RefSeq" id="XP_056766628.1">
    <property type="nucleotide sequence ID" value="XM_056908010.1"/>
</dbReference>
<dbReference type="Proteomes" id="UP001213681">
    <property type="component" value="Unassembled WGS sequence"/>
</dbReference>
<comment type="caution">
    <text evidence="2">The sequence shown here is derived from an EMBL/GenBank/DDBJ whole genome shotgun (WGS) entry which is preliminary data.</text>
</comment>
<dbReference type="GeneID" id="81598253"/>
<sequence>MTSLHMLGLPALRWCEHPADVFWLSEPVMGFHYTDCDCELCLPSAATLLLLGVNDEDGYPEDLVVQRLSLESRVIDKIRMNSSDHETHGVLHGIKTRFKSRTSIFSPGEINIVQSEWDRVAKSSMHEAPGSWLSLILIAVLLEFTPDWNSRGLLNIIPPDSLNENFSASKALKQAVSLLMEGEARSYMQQFLSVCPDVMFRMKWSRKYILGHFLFLEEEPCYGGITNSLKVPNEWAIKYLGVGPGAEYHTTNESQQDNGHNATNADGVEE</sequence>
<organism evidence="2 3">
    <name type="scientific">Penicillium daleae</name>
    <dbReference type="NCBI Taxonomy" id="63821"/>
    <lineage>
        <taxon>Eukaryota</taxon>
        <taxon>Fungi</taxon>
        <taxon>Dikarya</taxon>
        <taxon>Ascomycota</taxon>
        <taxon>Pezizomycotina</taxon>
        <taxon>Eurotiomycetes</taxon>
        <taxon>Eurotiomycetidae</taxon>
        <taxon>Eurotiales</taxon>
        <taxon>Aspergillaceae</taxon>
        <taxon>Penicillium</taxon>
    </lineage>
</organism>
<dbReference type="EMBL" id="JAPVEA010000005">
    <property type="protein sequence ID" value="KAJ5453672.1"/>
    <property type="molecule type" value="Genomic_DNA"/>
</dbReference>
<reference evidence="2" key="1">
    <citation type="submission" date="2022-12" db="EMBL/GenBank/DDBJ databases">
        <authorList>
            <person name="Petersen C."/>
        </authorList>
    </citation>
    <scope>NUCLEOTIDE SEQUENCE</scope>
    <source>
        <strain evidence="2">IBT 16125</strain>
    </source>
</reference>
<name>A0AAD6G3L8_9EURO</name>
<accession>A0AAD6G3L8</accession>
<proteinExistence type="predicted"/>
<protein>
    <submittedName>
        <fullName evidence="2">Uncharacterized protein</fullName>
    </submittedName>
</protein>
<reference evidence="2" key="2">
    <citation type="journal article" date="2023" name="IMA Fungus">
        <title>Comparative genomic study of the Penicillium genus elucidates a diverse pangenome and 15 lateral gene transfer events.</title>
        <authorList>
            <person name="Petersen C."/>
            <person name="Sorensen T."/>
            <person name="Nielsen M.R."/>
            <person name="Sondergaard T.E."/>
            <person name="Sorensen J.L."/>
            <person name="Fitzpatrick D.A."/>
            <person name="Frisvad J.C."/>
            <person name="Nielsen K.L."/>
        </authorList>
    </citation>
    <scope>NUCLEOTIDE SEQUENCE</scope>
    <source>
        <strain evidence="2">IBT 16125</strain>
    </source>
</reference>
<keyword evidence="3" id="KW-1185">Reference proteome</keyword>
<evidence type="ECO:0000313" key="3">
    <source>
        <dbReference type="Proteomes" id="UP001213681"/>
    </source>
</evidence>
<feature type="compositionally biased region" description="Polar residues" evidence="1">
    <location>
        <begin position="249"/>
        <end position="264"/>
    </location>
</feature>
<evidence type="ECO:0000256" key="1">
    <source>
        <dbReference type="SAM" id="MobiDB-lite"/>
    </source>
</evidence>
<feature type="region of interest" description="Disordered" evidence="1">
    <location>
        <begin position="248"/>
        <end position="270"/>
    </location>
</feature>
<gene>
    <name evidence="2" type="ORF">N7458_004628</name>
</gene>